<dbReference type="GO" id="GO:0016887">
    <property type="term" value="F:ATP hydrolysis activity"/>
    <property type="evidence" value="ECO:0007669"/>
    <property type="project" value="TreeGrafter"/>
</dbReference>
<dbReference type="InterPro" id="IPR011545">
    <property type="entry name" value="DEAD/DEAH_box_helicase_dom"/>
</dbReference>
<keyword evidence="4" id="KW-0378">Hydrolase</keyword>
<dbReference type="GO" id="GO:0003677">
    <property type="term" value="F:DNA binding"/>
    <property type="evidence" value="ECO:0007669"/>
    <property type="project" value="TreeGrafter"/>
</dbReference>
<dbReference type="InterPro" id="IPR052511">
    <property type="entry name" value="ATP-dep_Helicase"/>
</dbReference>
<dbReference type="InterPro" id="IPR014001">
    <property type="entry name" value="Helicase_ATP-bd"/>
</dbReference>
<dbReference type="PANTHER" id="PTHR47962:SF5">
    <property type="entry name" value="ATP-DEPENDENT HELICASE LHR-RELATED"/>
    <property type="match status" value="1"/>
</dbReference>
<dbReference type="InterPro" id="IPR017575">
    <property type="entry name" value="CRISPR-assoc_helicase_Cas3"/>
</dbReference>
<dbReference type="Pfam" id="PF00270">
    <property type="entry name" value="DEAD"/>
    <property type="match status" value="1"/>
</dbReference>
<dbReference type="InterPro" id="IPR001650">
    <property type="entry name" value="Helicase_C-like"/>
</dbReference>
<dbReference type="HOGENOM" id="CLU_470630_0_0_2"/>
<evidence type="ECO:0000259" key="3">
    <source>
        <dbReference type="PROSITE" id="PS51192"/>
    </source>
</evidence>
<keyword evidence="2" id="KW-0067">ATP-binding</keyword>
<keyword evidence="1" id="KW-0547">Nucleotide-binding</keyword>
<dbReference type="GO" id="GO:0004386">
    <property type="term" value="F:helicase activity"/>
    <property type="evidence" value="ECO:0007669"/>
    <property type="project" value="UniProtKB-KW"/>
</dbReference>
<dbReference type="OrthoDB" id="36796at2157"/>
<sequence length="579" mass="67744">MNCINYNIKASYIDTKNGKRRFQEEMEKFIKDREHSIMVLKAPTGSGKTYGFYNLNEKNNVLMVMPNNVLVEQVYNDLIKQNKNCKKLTADDLDSIENDKNIDRRRAFNLLINPDENSFVITNPEILLRLVINKYTTSDKIDEIALLKENGFNLIIIDEFHVYNTQQLKELSAIIYILNKSFKILLASATPNYAIIKPLESILKNKIIKYDVKRQDSGSDVIQGPINLKICLNMDIKDFINLNKDIIMNGRWLFILDKIISIEDVYNELLKCKISPDDISLFDSYHNDKNWNRRIILSSNILEQGINIPEIENVVIEPGRSAVNIEQRLGRVGRGRRDESNAYIILNNISENNFNCDIKDYDSLMDKFYSIFENNDSEFGSYSLGVQIAKISESFTYLMRHQIYMEFIKDYDEIKHGYLDFVQINNVIKNKKIFNNHRANITMEKWWNKYKETMETFINADKKIKIRDQTIYGKDFETEYSQIWLARFKEVTGNIARGTRIKPQKICLKVLGMPFSSDGFFIPYSELYNARKKIIELADTEIKQHEYDFINNDIARKLKYIIYSTADPGRLTIMDVTDC</sequence>
<dbReference type="Gene3D" id="3.40.50.300">
    <property type="entry name" value="P-loop containing nucleotide triphosphate hydrolases"/>
    <property type="match status" value="2"/>
</dbReference>
<dbReference type="SMART" id="SM00490">
    <property type="entry name" value="HELICc"/>
    <property type="match status" value="1"/>
</dbReference>
<dbReference type="GO" id="GO:0140097">
    <property type="term" value="F:catalytic activity, acting on DNA"/>
    <property type="evidence" value="ECO:0007669"/>
    <property type="project" value="UniProtKB-ARBA"/>
</dbReference>
<dbReference type="SMART" id="SM00487">
    <property type="entry name" value="DEXDc"/>
    <property type="match status" value="1"/>
</dbReference>
<dbReference type="Pfam" id="PF00271">
    <property type="entry name" value="Helicase_C"/>
    <property type="match status" value="1"/>
</dbReference>
<dbReference type="InParanoid" id="Q6L361"/>
<dbReference type="AlphaFoldDB" id="Q6L361"/>
<dbReference type="InterPro" id="IPR027417">
    <property type="entry name" value="P-loop_NTPase"/>
</dbReference>
<protein>
    <submittedName>
        <fullName evidence="4">DEAD/DEAH box helicase</fullName>
    </submittedName>
</protein>
<dbReference type="EMBL" id="AE017261">
    <property type="protein sequence ID" value="AAT42590.1"/>
    <property type="molecule type" value="Genomic_DNA"/>
</dbReference>
<dbReference type="eggNOG" id="arCOG03483">
    <property type="taxonomic scope" value="Archaea"/>
</dbReference>
<dbReference type="GO" id="GO:0005524">
    <property type="term" value="F:ATP binding"/>
    <property type="evidence" value="ECO:0007669"/>
    <property type="project" value="UniProtKB-KW"/>
</dbReference>
<proteinExistence type="predicted"/>
<dbReference type="Proteomes" id="UP000000438">
    <property type="component" value="Chromosome"/>
</dbReference>
<dbReference type="PaxDb" id="263820-PTO0005"/>
<feature type="domain" description="Helicase ATP-binding" evidence="3">
    <location>
        <begin position="29"/>
        <end position="209"/>
    </location>
</feature>
<evidence type="ECO:0000313" key="5">
    <source>
        <dbReference type="Proteomes" id="UP000000438"/>
    </source>
</evidence>
<dbReference type="RefSeq" id="WP_011176806.1">
    <property type="nucleotide sequence ID" value="NC_005877.1"/>
</dbReference>
<dbReference type="GeneID" id="2844613"/>
<evidence type="ECO:0000256" key="1">
    <source>
        <dbReference type="ARBA" id="ARBA00022741"/>
    </source>
</evidence>
<accession>Q6L361</accession>
<dbReference type="KEGG" id="pto:PTO0005"/>
<organism evidence="4 5">
    <name type="scientific">Picrophilus torridus (strain ATCC 700027 / DSM 9790 / JCM 10055 / NBRC 100828 / KAW 2/3)</name>
    <dbReference type="NCBI Taxonomy" id="1122961"/>
    <lineage>
        <taxon>Archaea</taxon>
        <taxon>Methanobacteriati</taxon>
        <taxon>Thermoplasmatota</taxon>
        <taxon>Thermoplasmata</taxon>
        <taxon>Thermoplasmatales</taxon>
        <taxon>Picrophilaceae</taxon>
        <taxon>Picrophilus</taxon>
    </lineage>
</organism>
<dbReference type="PANTHER" id="PTHR47962">
    <property type="entry name" value="ATP-DEPENDENT HELICASE LHR-RELATED-RELATED"/>
    <property type="match status" value="1"/>
</dbReference>
<dbReference type="PROSITE" id="PS51192">
    <property type="entry name" value="HELICASE_ATP_BIND_1"/>
    <property type="match status" value="1"/>
</dbReference>
<reference evidence="4 5" key="1">
    <citation type="journal article" date="2004" name="Proc. Natl. Acad. Sci. U.S.A.">
        <title>Genome sequence of Picrophilus torridus and its implications for life around pH 0.</title>
        <authorList>
            <person name="Futterer O."/>
            <person name="Angelov A."/>
            <person name="Liesegang H."/>
            <person name="Gottschalk G."/>
            <person name="Schleper C."/>
            <person name="Schepers B."/>
            <person name="Dock C."/>
            <person name="Antranikian G."/>
            <person name="Liebl W."/>
        </authorList>
    </citation>
    <scope>NUCLEOTIDE SEQUENCE [LARGE SCALE GENOMIC DNA]</scope>
    <source>
        <strain evidence="5">ATCC 700027 / DSM 9790 / JCM 10055 / NBRC 100828</strain>
    </source>
</reference>
<dbReference type="NCBIfam" id="TIGR03158">
    <property type="entry name" value="cas3_cyano"/>
    <property type="match status" value="1"/>
</dbReference>
<gene>
    <name evidence="4" type="ordered locus">PTO0005</name>
</gene>
<keyword evidence="4" id="KW-0347">Helicase</keyword>
<dbReference type="STRING" id="263820.PTO0005"/>
<dbReference type="SUPFAM" id="SSF52540">
    <property type="entry name" value="P-loop containing nucleoside triphosphate hydrolases"/>
    <property type="match status" value="1"/>
</dbReference>
<evidence type="ECO:0000256" key="2">
    <source>
        <dbReference type="ARBA" id="ARBA00022840"/>
    </source>
</evidence>
<name>Q6L361_PICTO</name>
<evidence type="ECO:0000313" key="4">
    <source>
        <dbReference type="EMBL" id="AAT42590.1"/>
    </source>
</evidence>